<dbReference type="Proteomes" id="UP000321129">
    <property type="component" value="Unassembled WGS sequence"/>
</dbReference>
<name>A0A5C6UQ85_9SPHN</name>
<evidence type="ECO:0000313" key="3">
    <source>
        <dbReference type="Proteomes" id="UP000321129"/>
    </source>
</evidence>
<protein>
    <recommendedName>
        <fullName evidence="1">B12-dependent ribonucleotide reductase insertion domain-containing protein</fullName>
    </recommendedName>
</protein>
<evidence type="ECO:0000259" key="1">
    <source>
        <dbReference type="Pfam" id="PF21995"/>
    </source>
</evidence>
<reference evidence="2 3" key="1">
    <citation type="submission" date="2019-08" db="EMBL/GenBank/DDBJ databases">
        <title>Sphingorhabdus soil sp. nov., isolated from arctic soil.</title>
        <authorList>
            <person name="Liu Y."/>
        </authorList>
    </citation>
    <scope>NUCLEOTIDE SEQUENCE [LARGE SCALE GENOMIC DNA]</scope>
    <source>
        <strain evidence="2 3">D-2Q-5-6</strain>
    </source>
</reference>
<keyword evidence="3" id="KW-1185">Reference proteome</keyword>
<proteinExistence type="predicted"/>
<dbReference type="SUPFAM" id="SSF51998">
    <property type="entry name" value="PFL-like glycyl radical enzymes"/>
    <property type="match status" value="1"/>
</dbReference>
<dbReference type="InterPro" id="IPR054158">
    <property type="entry name" value="RNR-II_ins_dom"/>
</dbReference>
<comment type="caution">
    <text evidence="2">The sequence shown here is derived from an EMBL/GenBank/DDBJ whole genome shotgun (WGS) entry which is preliminary data.</text>
</comment>
<dbReference type="EMBL" id="VOPY01000001">
    <property type="protein sequence ID" value="TXC74326.1"/>
    <property type="molecule type" value="Genomic_DNA"/>
</dbReference>
<feature type="domain" description="B12-dependent ribonucleotide reductase insertion" evidence="1">
    <location>
        <begin position="12"/>
        <end position="115"/>
    </location>
</feature>
<dbReference type="RefSeq" id="WP_147122368.1">
    <property type="nucleotide sequence ID" value="NZ_VOPY01000001.1"/>
</dbReference>
<sequence>MMLTNWDYMPMLRVVLDEAHPDFDNSRHTSVRDAKHLYGKGDKVHWFEVPDSREGWAEAVELLEIMTYQKVYRDELLVLDFSKVREKNAPIMGMQGRPSSGPVPLMSALEMITQIKGAGMKPWKQALYVDHWLALPVLVGGARRAARMSTKHWS</sequence>
<gene>
    <name evidence="2" type="ORF">FSZ31_06415</name>
</gene>
<dbReference type="OrthoDB" id="9762933at2"/>
<evidence type="ECO:0000313" key="2">
    <source>
        <dbReference type="EMBL" id="TXC74326.1"/>
    </source>
</evidence>
<dbReference type="AlphaFoldDB" id="A0A5C6UQ85"/>
<dbReference type="Gene3D" id="3.30.1620.10">
    <property type="entry name" value="b-12 dependent (class ii) ribonucleotide reductase, Chain A, Domain 2"/>
    <property type="match status" value="1"/>
</dbReference>
<accession>A0A5C6UQ85</accession>
<dbReference type="Pfam" id="PF21995">
    <property type="entry name" value="RNR-II_ins_dom"/>
    <property type="match status" value="1"/>
</dbReference>
<organism evidence="2 3">
    <name type="scientific">Flavisphingopyxis soli</name>
    <dbReference type="NCBI Taxonomy" id="2601267"/>
    <lineage>
        <taxon>Bacteria</taxon>
        <taxon>Pseudomonadati</taxon>
        <taxon>Pseudomonadota</taxon>
        <taxon>Alphaproteobacteria</taxon>
        <taxon>Sphingomonadales</taxon>
        <taxon>Sphingopyxidaceae</taxon>
        <taxon>Flavisphingopyxis</taxon>
    </lineage>
</organism>